<sequence length="282" mass="31012">MPSSNTQHPLNPFVEDVSDEADGIPQSGNYDTKRKLFSWSEICKQHESILLSHLEMLNSVKSQVAGDGDSFRLVSSMADKTNKLVMQFRVIKKKLMNSQSGPGSSRNLGRQMGIDDETRNPSAGVPEAAGNGTSDSSRSNHPKERERGGKKQKRARVDEDADEDVDVMQAEIQLMQAQQDRASAEISRSSKRKRLDLAIPGAEQEVADVMPVALETEDISEEVQRRLKIKEERRKKRDAKAEKRKRDSLASNGSASASSPGGVARPRKKKVKTSGAGEGGKR</sequence>
<reference evidence="2" key="1">
    <citation type="submission" date="2021-08" db="EMBL/GenBank/DDBJ databases">
        <title>Global Aspergillus fumigatus from environmental and clinical sources.</title>
        <authorList>
            <person name="Barber A."/>
            <person name="Sae-Ong T."/>
        </authorList>
    </citation>
    <scope>NUCLEOTIDE SEQUENCE</scope>
    <source>
        <strain evidence="2">NRZ-2016-071</strain>
    </source>
</reference>
<dbReference type="EMBL" id="JAIBSC010000086">
    <property type="protein sequence ID" value="KAH1899294.1"/>
    <property type="molecule type" value="Genomic_DNA"/>
</dbReference>
<feature type="region of interest" description="Disordered" evidence="1">
    <location>
        <begin position="1"/>
        <end position="30"/>
    </location>
</feature>
<name>A0A229WIM1_ASPFM</name>
<feature type="region of interest" description="Disordered" evidence="1">
    <location>
        <begin position="229"/>
        <end position="282"/>
    </location>
</feature>
<feature type="compositionally biased region" description="Basic and acidic residues" evidence="1">
    <location>
        <begin position="239"/>
        <end position="248"/>
    </location>
</feature>
<dbReference type="Proteomes" id="UP000813423">
    <property type="component" value="Unassembled WGS sequence"/>
</dbReference>
<feature type="region of interest" description="Disordered" evidence="1">
    <location>
        <begin position="96"/>
        <end position="162"/>
    </location>
</feature>
<protein>
    <submittedName>
        <fullName evidence="2">Uncharacterized protein</fullName>
    </submittedName>
</protein>
<evidence type="ECO:0000313" key="3">
    <source>
        <dbReference type="Proteomes" id="UP000813423"/>
    </source>
</evidence>
<dbReference type="SUPFAM" id="SSF56954">
    <property type="entry name" value="Outer membrane efflux proteins (OEP)"/>
    <property type="match status" value="1"/>
</dbReference>
<evidence type="ECO:0000256" key="1">
    <source>
        <dbReference type="SAM" id="MobiDB-lite"/>
    </source>
</evidence>
<accession>A0A229WIM1</accession>
<organism evidence="2 3">
    <name type="scientific">Aspergillus fumigatus</name>
    <name type="common">Neosartorya fumigata</name>
    <dbReference type="NCBI Taxonomy" id="746128"/>
    <lineage>
        <taxon>Eukaryota</taxon>
        <taxon>Fungi</taxon>
        <taxon>Dikarya</taxon>
        <taxon>Ascomycota</taxon>
        <taxon>Pezizomycotina</taxon>
        <taxon>Eurotiomycetes</taxon>
        <taxon>Eurotiomycetidae</taxon>
        <taxon>Eurotiales</taxon>
        <taxon>Aspergillaceae</taxon>
        <taxon>Aspergillus</taxon>
        <taxon>Aspergillus subgen. Fumigati</taxon>
    </lineage>
</organism>
<dbReference type="AlphaFoldDB" id="A0A229WIM1"/>
<feature type="compositionally biased region" description="Low complexity" evidence="1">
    <location>
        <begin position="249"/>
        <end position="262"/>
    </location>
</feature>
<proteinExistence type="predicted"/>
<feature type="compositionally biased region" description="Polar residues" evidence="1">
    <location>
        <begin position="96"/>
        <end position="108"/>
    </location>
</feature>
<evidence type="ECO:0000313" key="2">
    <source>
        <dbReference type="EMBL" id="KAH1899294.1"/>
    </source>
</evidence>
<gene>
    <name evidence="2" type="ORF">KXV57_009056</name>
</gene>
<comment type="caution">
    <text evidence="2">The sequence shown here is derived from an EMBL/GenBank/DDBJ whole genome shotgun (WGS) entry which is preliminary data.</text>
</comment>